<reference evidence="1 2" key="1">
    <citation type="journal article" date="2019" name="Sci. Rep.">
        <title>Orb-weaving spider Araneus ventricosus genome elucidates the spidroin gene catalogue.</title>
        <authorList>
            <person name="Kono N."/>
            <person name="Nakamura H."/>
            <person name="Ohtoshi R."/>
            <person name="Moran D.A.P."/>
            <person name="Shinohara A."/>
            <person name="Yoshida Y."/>
            <person name="Fujiwara M."/>
            <person name="Mori M."/>
            <person name="Tomita M."/>
            <person name="Arakawa K."/>
        </authorList>
    </citation>
    <scope>NUCLEOTIDE SEQUENCE [LARGE SCALE GENOMIC DNA]</scope>
</reference>
<gene>
    <name evidence="1" type="ORF">AVEN_113236_1</name>
</gene>
<organism evidence="1 2">
    <name type="scientific">Araneus ventricosus</name>
    <name type="common">Orbweaver spider</name>
    <name type="synonym">Epeira ventricosa</name>
    <dbReference type="NCBI Taxonomy" id="182803"/>
    <lineage>
        <taxon>Eukaryota</taxon>
        <taxon>Metazoa</taxon>
        <taxon>Ecdysozoa</taxon>
        <taxon>Arthropoda</taxon>
        <taxon>Chelicerata</taxon>
        <taxon>Arachnida</taxon>
        <taxon>Araneae</taxon>
        <taxon>Araneomorphae</taxon>
        <taxon>Entelegynae</taxon>
        <taxon>Araneoidea</taxon>
        <taxon>Araneidae</taxon>
        <taxon>Araneus</taxon>
    </lineage>
</organism>
<dbReference type="Proteomes" id="UP000499080">
    <property type="component" value="Unassembled WGS sequence"/>
</dbReference>
<evidence type="ECO:0000313" key="2">
    <source>
        <dbReference type="Proteomes" id="UP000499080"/>
    </source>
</evidence>
<protein>
    <submittedName>
        <fullName evidence="1">Uncharacterized protein</fullName>
    </submittedName>
</protein>
<dbReference type="EMBL" id="BGPR01012385">
    <property type="protein sequence ID" value="GBN55810.1"/>
    <property type="molecule type" value="Genomic_DNA"/>
</dbReference>
<sequence>MAVKAWNFAEAKATANCLKKSGFLKKVEVSNSNDVEENLNDTHAVDSINEEWCLISNALQVDPLITFQDSFEIYQNEEICGDLIDADIVREVRTLSEKEYDD</sequence>
<dbReference type="AlphaFoldDB" id="A0A4Y2PYY4"/>
<keyword evidence="2" id="KW-1185">Reference proteome</keyword>
<comment type="caution">
    <text evidence="1">The sequence shown here is derived from an EMBL/GenBank/DDBJ whole genome shotgun (WGS) entry which is preliminary data.</text>
</comment>
<dbReference type="OrthoDB" id="125347at2759"/>
<name>A0A4Y2PYY4_ARAVE</name>
<evidence type="ECO:0000313" key="1">
    <source>
        <dbReference type="EMBL" id="GBN55810.1"/>
    </source>
</evidence>
<proteinExistence type="predicted"/>
<accession>A0A4Y2PYY4</accession>